<dbReference type="InterPro" id="IPR036020">
    <property type="entry name" value="WW_dom_sf"/>
</dbReference>
<dbReference type="CDD" id="cd00201">
    <property type="entry name" value="WW"/>
    <property type="match status" value="1"/>
</dbReference>
<accession>A0A1Q9E5A3</accession>
<dbReference type="AlphaFoldDB" id="A0A1Q9E5A3"/>
<reference evidence="2 3" key="1">
    <citation type="submission" date="2016-02" db="EMBL/GenBank/DDBJ databases">
        <title>Genome analysis of coral dinoflagellate symbionts highlights evolutionary adaptations to a symbiotic lifestyle.</title>
        <authorList>
            <person name="Aranda M."/>
            <person name="Li Y."/>
            <person name="Liew Y.J."/>
            <person name="Baumgarten S."/>
            <person name="Simakov O."/>
            <person name="Wilson M."/>
            <person name="Piel J."/>
            <person name="Ashoor H."/>
            <person name="Bougouffa S."/>
            <person name="Bajic V.B."/>
            <person name="Ryu T."/>
            <person name="Ravasi T."/>
            <person name="Bayer T."/>
            <person name="Micklem G."/>
            <person name="Kim H."/>
            <person name="Bhak J."/>
            <person name="Lajeunesse T.C."/>
            <person name="Voolstra C.R."/>
        </authorList>
    </citation>
    <scope>NUCLEOTIDE SEQUENCE [LARGE SCALE GENOMIC DNA]</scope>
    <source>
        <strain evidence="2 3">CCMP2467</strain>
    </source>
</reference>
<dbReference type="Proteomes" id="UP000186817">
    <property type="component" value="Unassembled WGS sequence"/>
</dbReference>
<sequence length="416" mass="46246">MIDAVRLRFVRLFESSANGSPTLMAALLDVLGVRRHGLVARLSAQLASWMLRGGGGQVILQGSLAGAVVLIPIYPPKKPWRPSGAPPERMPEAASRELARLSLVALLATWRAGGIAAPVTAELLEPQRDRERRLLAQPEWKRCEISAALQQWQPEFVLSFGPLDEIFLLTATNRRSPWALRVPHVRLKLEREGRAPPMPIRAVELKNDSNLDPAEVALSFSGGEEIRFGDLLSAVSDPAGNMPFSSEGAAGIISLLRMAQERFPSTSRPRERPWWEDQDQWQGLAVPSAWPPKRLPKLQTMWVAVDAADPSRQGRTVDGHIYYWNRETNQTSWTRPWGGRRSEQVRTRLPNLLGARGSPFGARLMRKAAGGILGRRSSDSSGRQHQRDQVSLGLVLEYMGTRGRMPARQAVMQEQP</sequence>
<feature type="domain" description="WW" evidence="1">
    <location>
        <begin position="296"/>
        <end position="338"/>
    </location>
</feature>
<evidence type="ECO:0000259" key="1">
    <source>
        <dbReference type="PROSITE" id="PS50020"/>
    </source>
</evidence>
<keyword evidence="3" id="KW-1185">Reference proteome</keyword>
<name>A0A1Q9E5A3_SYMMI</name>
<dbReference type="PROSITE" id="PS50020">
    <property type="entry name" value="WW_DOMAIN_2"/>
    <property type="match status" value="1"/>
</dbReference>
<dbReference type="InterPro" id="IPR001202">
    <property type="entry name" value="WW_dom"/>
</dbReference>
<dbReference type="SUPFAM" id="SSF51045">
    <property type="entry name" value="WW domain"/>
    <property type="match status" value="1"/>
</dbReference>
<organism evidence="2 3">
    <name type="scientific">Symbiodinium microadriaticum</name>
    <name type="common">Dinoflagellate</name>
    <name type="synonym">Zooxanthella microadriatica</name>
    <dbReference type="NCBI Taxonomy" id="2951"/>
    <lineage>
        <taxon>Eukaryota</taxon>
        <taxon>Sar</taxon>
        <taxon>Alveolata</taxon>
        <taxon>Dinophyceae</taxon>
        <taxon>Suessiales</taxon>
        <taxon>Symbiodiniaceae</taxon>
        <taxon>Symbiodinium</taxon>
    </lineage>
</organism>
<dbReference type="OrthoDB" id="191651at2759"/>
<dbReference type="Gene3D" id="2.20.70.10">
    <property type="match status" value="1"/>
</dbReference>
<evidence type="ECO:0000313" key="2">
    <source>
        <dbReference type="EMBL" id="OLQ02589.1"/>
    </source>
</evidence>
<comment type="caution">
    <text evidence="2">The sequence shown here is derived from an EMBL/GenBank/DDBJ whole genome shotgun (WGS) entry which is preliminary data.</text>
</comment>
<protein>
    <recommendedName>
        <fullName evidence="1">WW domain-containing protein</fullName>
    </recommendedName>
</protein>
<proteinExistence type="predicted"/>
<dbReference type="EMBL" id="LSRX01000261">
    <property type="protein sequence ID" value="OLQ02589.1"/>
    <property type="molecule type" value="Genomic_DNA"/>
</dbReference>
<gene>
    <name evidence="2" type="ORF">AK812_SmicGene14571</name>
</gene>
<evidence type="ECO:0000313" key="3">
    <source>
        <dbReference type="Proteomes" id="UP000186817"/>
    </source>
</evidence>